<dbReference type="AlphaFoldDB" id="A0A9J6FRE6"/>
<accession>A0A9J6FRE6</accession>
<dbReference type="VEuPathDB" id="VectorBase:HLOH_061956"/>
<proteinExistence type="predicted"/>
<sequence>MSTHELTHIARLKSTKAGRFTLKKVGFDITTLPPLPEISPPWEHIDIVDSKPLPQNMGQEQTARRQAFARRHDTQARELIDGNDLARKTHVIYVDAAIGEQEQQPMFPTAWTRHDATTRGNKLHLTREAVSSSLAELCAIVEFAEHVSLAQHQTGED</sequence>
<name>A0A9J6FRE6_HAELO</name>
<reference evidence="1 2" key="1">
    <citation type="journal article" date="2020" name="Cell">
        <title>Large-Scale Comparative Analyses of Tick Genomes Elucidate Their Genetic Diversity and Vector Capacities.</title>
        <authorList>
            <consortium name="Tick Genome and Microbiome Consortium (TIGMIC)"/>
            <person name="Jia N."/>
            <person name="Wang J."/>
            <person name="Shi W."/>
            <person name="Du L."/>
            <person name="Sun Y."/>
            <person name="Zhan W."/>
            <person name="Jiang J.F."/>
            <person name="Wang Q."/>
            <person name="Zhang B."/>
            <person name="Ji P."/>
            <person name="Bell-Sakyi L."/>
            <person name="Cui X.M."/>
            <person name="Yuan T.T."/>
            <person name="Jiang B.G."/>
            <person name="Yang W.F."/>
            <person name="Lam T.T."/>
            <person name="Chang Q.C."/>
            <person name="Ding S.J."/>
            <person name="Wang X.J."/>
            <person name="Zhu J.G."/>
            <person name="Ruan X.D."/>
            <person name="Zhao L."/>
            <person name="Wei J.T."/>
            <person name="Ye R.Z."/>
            <person name="Que T.C."/>
            <person name="Du C.H."/>
            <person name="Zhou Y.H."/>
            <person name="Cheng J.X."/>
            <person name="Dai P.F."/>
            <person name="Guo W.B."/>
            <person name="Han X.H."/>
            <person name="Huang E.J."/>
            <person name="Li L.F."/>
            <person name="Wei W."/>
            <person name="Gao Y.C."/>
            <person name="Liu J.Z."/>
            <person name="Shao H.Z."/>
            <person name="Wang X."/>
            <person name="Wang C.C."/>
            <person name="Yang T.C."/>
            <person name="Huo Q.B."/>
            <person name="Li W."/>
            <person name="Chen H.Y."/>
            <person name="Chen S.E."/>
            <person name="Zhou L.G."/>
            <person name="Ni X.B."/>
            <person name="Tian J.H."/>
            <person name="Sheng Y."/>
            <person name="Liu T."/>
            <person name="Pan Y.S."/>
            <person name="Xia L.Y."/>
            <person name="Li J."/>
            <person name="Zhao F."/>
            <person name="Cao W.C."/>
        </authorList>
    </citation>
    <scope>NUCLEOTIDE SEQUENCE [LARGE SCALE GENOMIC DNA]</scope>
    <source>
        <strain evidence="1">HaeL-2018</strain>
    </source>
</reference>
<gene>
    <name evidence="1" type="ORF">HPB48_001301</name>
</gene>
<evidence type="ECO:0000313" key="1">
    <source>
        <dbReference type="EMBL" id="KAH9364840.1"/>
    </source>
</evidence>
<keyword evidence="2" id="KW-1185">Reference proteome</keyword>
<dbReference type="EMBL" id="JABSTR010000002">
    <property type="protein sequence ID" value="KAH9364840.1"/>
    <property type="molecule type" value="Genomic_DNA"/>
</dbReference>
<dbReference type="Proteomes" id="UP000821853">
    <property type="component" value="Chromosome 10"/>
</dbReference>
<comment type="caution">
    <text evidence="1">The sequence shown here is derived from an EMBL/GenBank/DDBJ whole genome shotgun (WGS) entry which is preliminary data.</text>
</comment>
<protein>
    <submittedName>
        <fullName evidence="1">Uncharacterized protein</fullName>
    </submittedName>
</protein>
<evidence type="ECO:0000313" key="2">
    <source>
        <dbReference type="Proteomes" id="UP000821853"/>
    </source>
</evidence>
<organism evidence="1 2">
    <name type="scientific">Haemaphysalis longicornis</name>
    <name type="common">Bush tick</name>
    <dbReference type="NCBI Taxonomy" id="44386"/>
    <lineage>
        <taxon>Eukaryota</taxon>
        <taxon>Metazoa</taxon>
        <taxon>Ecdysozoa</taxon>
        <taxon>Arthropoda</taxon>
        <taxon>Chelicerata</taxon>
        <taxon>Arachnida</taxon>
        <taxon>Acari</taxon>
        <taxon>Parasitiformes</taxon>
        <taxon>Ixodida</taxon>
        <taxon>Ixodoidea</taxon>
        <taxon>Ixodidae</taxon>
        <taxon>Haemaphysalinae</taxon>
        <taxon>Haemaphysalis</taxon>
    </lineage>
</organism>